<gene>
    <name evidence="1" type="ORF">N508_001837</name>
</gene>
<accession>V2QF63</accession>
<name>V2QF63_9BACT</name>
<keyword evidence="2" id="KW-1185">Reference proteome</keyword>
<dbReference type="KEGG" id="msch:N508_001837"/>
<sequence>MNITDILFLNKLYTPKLINVIYWVSAVLYTLTGLFLIIAGYDAEERINGLFLFIFGIVIARIMAELTVIPFKIYAKVSKIADTMLTDEEKHSSENNMQAVVKETE</sequence>
<evidence type="ECO:0000313" key="2">
    <source>
        <dbReference type="Proteomes" id="UP000017429"/>
    </source>
</evidence>
<protein>
    <submittedName>
        <fullName evidence="1">Uncharacterized protein</fullName>
    </submittedName>
</protein>
<reference evidence="1" key="1">
    <citation type="journal article" date="2014" name="Genome Announc.">
        <title>Draft genome sequences of the altered schaedler flora, a defined bacterial community from gnotobiotic mice.</title>
        <authorList>
            <person name="Wannemuehler M.J."/>
            <person name="Overstreet A.M."/>
            <person name="Ward D.V."/>
            <person name="Phillips G.J."/>
        </authorList>
    </citation>
    <scope>NUCLEOTIDE SEQUENCE</scope>
    <source>
        <strain evidence="1">ASF457</strain>
    </source>
</reference>
<reference evidence="1" key="2">
    <citation type="submission" date="2022-05" db="EMBL/GenBank/DDBJ databases">
        <authorList>
            <person name="Proctor A.L."/>
            <person name="Phillips G.J."/>
            <person name="Wannemuehler M.J."/>
        </authorList>
    </citation>
    <scope>NUCLEOTIDE SEQUENCE</scope>
    <source>
        <strain evidence="1">ASF457</strain>
    </source>
</reference>
<proteinExistence type="predicted"/>
<dbReference type="Proteomes" id="UP000017429">
    <property type="component" value="Chromosome"/>
</dbReference>
<evidence type="ECO:0000313" key="1">
    <source>
        <dbReference type="EMBL" id="USF24747.1"/>
    </source>
</evidence>
<dbReference type="EMBL" id="CP097562">
    <property type="protein sequence ID" value="USF24747.1"/>
    <property type="molecule type" value="Genomic_DNA"/>
</dbReference>
<reference evidence="1" key="3">
    <citation type="submission" date="2022-06" db="EMBL/GenBank/DDBJ databases">
        <title>Resources to Facilitate Use of the Altered Schaedler Flora (ASF) Mouse Model to Study Microbiome Function.</title>
        <authorList>
            <person name="Proctor A."/>
            <person name="Parvinroo S."/>
            <person name="Richie T."/>
            <person name="Jia X."/>
            <person name="Lee S.T.M."/>
            <person name="Karp P.D."/>
            <person name="Paley S."/>
            <person name="Kostic A.D."/>
            <person name="Pierre J.F."/>
            <person name="Wannemuehler M.J."/>
            <person name="Phillips G.J."/>
        </authorList>
    </citation>
    <scope>NUCLEOTIDE SEQUENCE</scope>
    <source>
        <strain evidence="1">ASF457</strain>
    </source>
</reference>
<dbReference type="InterPro" id="IPR025557">
    <property type="entry name" value="DUF4282"/>
</dbReference>
<organism evidence="1 2">
    <name type="scientific">Mucispirillum schaedleri ASF457</name>
    <dbReference type="NCBI Taxonomy" id="1379858"/>
    <lineage>
        <taxon>Bacteria</taxon>
        <taxon>Pseudomonadati</taxon>
        <taxon>Deferribacterota</taxon>
        <taxon>Deferribacteres</taxon>
        <taxon>Deferribacterales</taxon>
        <taxon>Mucispirillaceae</taxon>
        <taxon>Mucispirillum</taxon>
    </lineage>
</organism>
<dbReference type="Pfam" id="PF14110">
    <property type="entry name" value="DUF4282"/>
    <property type="match status" value="1"/>
</dbReference>
<dbReference type="AlphaFoldDB" id="V2QF63"/>
<dbReference type="RefSeq" id="WP_023276117.1">
    <property type="nucleotide sequence ID" value="NZ_CP097562.1"/>
</dbReference>